<protein>
    <submittedName>
        <fullName evidence="11">Lam6p</fullName>
    </submittedName>
</protein>
<evidence type="ECO:0000256" key="8">
    <source>
        <dbReference type="SAM" id="MobiDB-lite"/>
    </source>
</evidence>
<dbReference type="RefSeq" id="XP_033767848.1">
    <property type="nucleotide sequence ID" value="XM_033911957.1"/>
</dbReference>
<feature type="transmembrane region" description="Helical" evidence="9">
    <location>
        <begin position="639"/>
        <end position="658"/>
    </location>
</feature>
<dbReference type="Gene3D" id="2.30.29.30">
    <property type="entry name" value="Pleckstrin-homology domain (PH domain)/Phosphotyrosine-binding domain (PTB)"/>
    <property type="match status" value="1"/>
</dbReference>
<reference evidence="11" key="4">
    <citation type="submission" date="2025-08" db="UniProtKB">
        <authorList>
            <consortium name="RefSeq"/>
        </authorList>
    </citation>
    <scope>IDENTIFICATION</scope>
    <source>
        <strain evidence="11">CBS432</strain>
    </source>
</reference>
<dbReference type="OrthoDB" id="2162691at2759"/>
<dbReference type="AlphaFoldDB" id="A0A8B8UVV1"/>
<evidence type="ECO:0000256" key="9">
    <source>
        <dbReference type="SAM" id="Phobius"/>
    </source>
</evidence>
<dbReference type="GO" id="GO:0032541">
    <property type="term" value="C:cortical endoplasmic reticulum"/>
    <property type="evidence" value="ECO:0007669"/>
    <property type="project" value="TreeGrafter"/>
</dbReference>
<feature type="region of interest" description="Disordered" evidence="8">
    <location>
        <begin position="345"/>
        <end position="371"/>
    </location>
</feature>
<dbReference type="GO" id="GO:0005886">
    <property type="term" value="C:plasma membrane"/>
    <property type="evidence" value="ECO:0007669"/>
    <property type="project" value="TreeGrafter"/>
</dbReference>
<dbReference type="GO" id="GO:0140268">
    <property type="term" value="C:endoplasmic reticulum-plasma membrane contact site"/>
    <property type="evidence" value="ECO:0007669"/>
    <property type="project" value="TreeGrafter"/>
</dbReference>
<reference evidence="11" key="2">
    <citation type="submission" date="2020-01" db="EMBL/GenBank/DDBJ databases">
        <title>Population-level Yeast Reference Genomes.</title>
        <authorList>
            <person name="Yue J.-X."/>
        </authorList>
    </citation>
    <scope>NUCLEOTIDE SEQUENCE</scope>
    <source>
        <strain evidence="11">CBS432</strain>
    </source>
</reference>
<dbReference type="GO" id="GO:0032934">
    <property type="term" value="F:sterol binding"/>
    <property type="evidence" value="ECO:0007669"/>
    <property type="project" value="TreeGrafter"/>
</dbReference>
<dbReference type="PANTHER" id="PTHR23319">
    <property type="entry name" value="GRAM DOMAIN CONTAINING 1B, ISOFORM E"/>
    <property type="match status" value="1"/>
</dbReference>
<evidence type="ECO:0000256" key="1">
    <source>
        <dbReference type="ARBA" id="ARBA00004586"/>
    </source>
</evidence>
<comment type="subcellular location">
    <subcellularLocation>
        <location evidence="7">Endomembrane system</location>
        <topology evidence="7">Single-pass membrane protein</topology>
    </subcellularLocation>
    <subcellularLocation>
        <location evidence="1">Endoplasmic reticulum membrane</location>
    </subcellularLocation>
</comment>
<gene>
    <name evidence="11" type="primary">LAM6</name>
    <name evidence="11" type="ORF">SPAR_L01270</name>
</gene>
<comment type="similarity">
    <text evidence="2">Belongs to the YSP2 family.</text>
</comment>
<evidence type="ECO:0000256" key="5">
    <source>
        <dbReference type="ARBA" id="ARBA00022989"/>
    </source>
</evidence>
<dbReference type="SMART" id="SM00568">
    <property type="entry name" value="GRAM"/>
    <property type="match status" value="1"/>
</dbReference>
<organism evidence="11">
    <name type="scientific">Saccharomyces paradoxus</name>
    <name type="common">Yeast</name>
    <name type="synonym">Saccharomyces douglasii</name>
    <dbReference type="NCBI Taxonomy" id="27291"/>
    <lineage>
        <taxon>Eukaryota</taxon>
        <taxon>Fungi</taxon>
        <taxon>Dikarya</taxon>
        <taxon>Ascomycota</taxon>
        <taxon>Saccharomycotina</taxon>
        <taxon>Saccharomycetes</taxon>
        <taxon>Saccharomycetales</taxon>
        <taxon>Saccharomycetaceae</taxon>
        <taxon>Saccharomyces</taxon>
    </lineage>
</organism>
<dbReference type="InterPro" id="IPR011993">
    <property type="entry name" value="PH-like_dom_sf"/>
</dbReference>
<name>A0A8B8UVV1_SACPA</name>
<keyword evidence="6 9" id="KW-0472">Membrane</keyword>
<evidence type="ECO:0000313" key="11">
    <source>
        <dbReference type="RefSeq" id="XP_033767848.1"/>
    </source>
</evidence>
<dbReference type="GO" id="GO:0005789">
    <property type="term" value="C:endoplasmic reticulum membrane"/>
    <property type="evidence" value="ECO:0007669"/>
    <property type="project" value="UniProtKB-SubCell"/>
</dbReference>
<accession>A0A8B8UVV1</accession>
<evidence type="ECO:0000256" key="6">
    <source>
        <dbReference type="ARBA" id="ARBA00023136"/>
    </source>
</evidence>
<keyword evidence="3 9" id="KW-0812">Transmembrane</keyword>
<evidence type="ECO:0000259" key="10">
    <source>
        <dbReference type="PROSITE" id="PS51778"/>
    </source>
</evidence>
<dbReference type="GO" id="GO:0120015">
    <property type="term" value="F:sterol transfer activity"/>
    <property type="evidence" value="ECO:0007669"/>
    <property type="project" value="TreeGrafter"/>
</dbReference>
<dbReference type="InterPro" id="IPR051482">
    <property type="entry name" value="Cholesterol_transport"/>
</dbReference>
<evidence type="ECO:0000256" key="3">
    <source>
        <dbReference type="ARBA" id="ARBA00022692"/>
    </source>
</evidence>
<dbReference type="Pfam" id="PF16016">
    <property type="entry name" value="VASt"/>
    <property type="match status" value="1"/>
</dbReference>
<evidence type="ECO:0000256" key="7">
    <source>
        <dbReference type="ARBA" id="ARBA00037847"/>
    </source>
</evidence>
<dbReference type="PROSITE" id="PS51778">
    <property type="entry name" value="VAST"/>
    <property type="match status" value="1"/>
</dbReference>
<proteinExistence type="inferred from homology"/>
<dbReference type="Pfam" id="PF02893">
    <property type="entry name" value="GRAM"/>
    <property type="match status" value="1"/>
</dbReference>
<reference evidence="11" key="3">
    <citation type="submission" date="2025-07" db="EMBL/GenBank/DDBJ databases">
        <authorList>
            <consortium name="NCBI Genome Project"/>
        </authorList>
    </citation>
    <scope>NUCLEOTIDE SEQUENCE</scope>
    <source>
        <strain evidence="11">CBS432</strain>
    </source>
</reference>
<reference evidence="11" key="1">
    <citation type="journal article" date="2017" name="Nat. Genet.">
        <title>Contrasting evolutionary genome dynamics between domesticated and wild yeasts.</title>
        <authorList>
            <person name="Yue J.X."/>
            <person name="Li J."/>
            <person name="Aigrain L."/>
            <person name="Hallin J."/>
            <person name="Persson K."/>
            <person name="Oliver K."/>
            <person name="Bergstrom A."/>
            <person name="Coupland P."/>
            <person name="Warringer J."/>
            <person name="Lagomarsino M.C."/>
            <person name="Fischer G."/>
            <person name="Durbin R."/>
            <person name="Liti G."/>
        </authorList>
    </citation>
    <scope>NUCLEOTIDE SEQUENCE</scope>
    <source>
        <strain evidence="11">CBS432</strain>
    </source>
</reference>
<dbReference type="InterPro" id="IPR004182">
    <property type="entry name" value="GRAM"/>
</dbReference>
<dbReference type="VEuPathDB" id="FungiDB:SPAR_L01270"/>
<dbReference type="KEGG" id="spao:SPAR_L01270"/>
<keyword evidence="4" id="KW-0256">Endoplasmic reticulum</keyword>
<feature type="domain" description="VASt" evidence="10">
    <location>
        <begin position="411"/>
        <end position="584"/>
    </location>
</feature>
<dbReference type="PANTHER" id="PTHR23319:SF4">
    <property type="entry name" value="GRAM DOMAIN CONTAINING 1B, ISOFORM E"/>
    <property type="match status" value="1"/>
</dbReference>
<sequence length="701" mass="79166">MLNFRMWGDNMRELGDPMDSELNAVKPVVEEDSVDDARRLIKGKGFQKSSTEHMLISPGRDGSVPLNGLKSSPADPHLSDVNSILDNHRGGDETALTSVNNIIMATSANGDSDGVNGDIKRPSISNCSSRSSFFDTVLSTFSLKSNSQDTVTNEVKNIEVQFASEEANKKFRQMFKPLATNTKLIADYFCYFHREFPYQGRIYLSNTHLCFNSTVLNWMAKLQIPLNEIKYLDKVTTNSSAISVETLTNKYTFSGFIARDEVFQLITRVWSKENLTNINDVLEVDERISKTKGISSTPSSIFNNVSTNAYNDFISTTTTEPTSRASYMSENDMLIEEAIRSVDDYMGTPKGSPSSSSPSSSSSSSSSSLGSSTTYYCRPVYRLKPNAPFQYDGPFHEEETMDFPYKPEANNEYVLLERQFNVPPGLLFIMMFNEDNPAFELSFLKTQDSSNISHIGTFEKVNKDGQHYREFQYTKQLHFPVGPKSTNCQVAEILLHCDWERYINVLSITRTPNVPSGTSFSTRTRYMFRWDDQGQGCILKISFWVDWNASSWIKPMVESNCKNGQISATKDLVKLVEEFVEKYVELSKEKADTLKPLPSVTSFGSPRKVAAPELTLVQPESKPEAAVEVSEIGSDRWRFNWVNIVIMVLLILNLLYLMKLNKKMDKLTNLMTHKDEVVAHATLLDIPAKVQWSRPRRGDVL</sequence>
<dbReference type="CDD" id="cd13220">
    <property type="entry name" value="PH-GRAM_GRAMDC"/>
    <property type="match status" value="1"/>
</dbReference>
<dbReference type="GO" id="GO:0032366">
    <property type="term" value="P:intracellular sterol transport"/>
    <property type="evidence" value="ECO:0007669"/>
    <property type="project" value="TreeGrafter"/>
</dbReference>
<dbReference type="GeneID" id="54632217"/>
<keyword evidence="5 9" id="KW-1133">Transmembrane helix</keyword>
<dbReference type="InterPro" id="IPR031968">
    <property type="entry name" value="VASt"/>
</dbReference>
<feature type="compositionally biased region" description="Low complexity" evidence="8">
    <location>
        <begin position="351"/>
        <end position="371"/>
    </location>
</feature>
<evidence type="ECO:0000256" key="4">
    <source>
        <dbReference type="ARBA" id="ARBA00022824"/>
    </source>
</evidence>
<dbReference type="GO" id="GO:0005739">
    <property type="term" value="C:mitochondrion"/>
    <property type="evidence" value="ECO:0007669"/>
    <property type="project" value="TreeGrafter"/>
</dbReference>
<evidence type="ECO:0000256" key="2">
    <source>
        <dbReference type="ARBA" id="ARBA00006582"/>
    </source>
</evidence>